<feature type="chain" id="PRO_5040249612" evidence="1">
    <location>
        <begin position="23"/>
        <end position="196"/>
    </location>
</feature>
<dbReference type="AlphaFoldDB" id="A0A9P6EKJ5"/>
<dbReference type="PROSITE" id="PS51257">
    <property type="entry name" value="PROKAR_LIPOPROTEIN"/>
    <property type="match status" value="1"/>
</dbReference>
<evidence type="ECO:0000256" key="1">
    <source>
        <dbReference type="SAM" id="SignalP"/>
    </source>
</evidence>
<dbReference type="EMBL" id="MU157835">
    <property type="protein sequence ID" value="KAF9531476.1"/>
    <property type="molecule type" value="Genomic_DNA"/>
</dbReference>
<proteinExistence type="predicted"/>
<comment type="caution">
    <text evidence="2">The sequence shown here is derived from an EMBL/GenBank/DDBJ whole genome shotgun (WGS) entry which is preliminary data.</text>
</comment>
<dbReference type="Proteomes" id="UP000807306">
    <property type="component" value="Unassembled WGS sequence"/>
</dbReference>
<keyword evidence="1" id="KW-0732">Signal</keyword>
<name>A0A9P6EKJ5_9AGAR</name>
<organism evidence="2 3">
    <name type="scientific">Crepidotus variabilis</name>
    <dbReference type="NCBI Taxonomy" id="179855"/>
    <lineage>
        <taxon>Eukaryota</taxon>
        <taxon>Fungi</taxon>
        <taxon>Dikarya</taxon>
        <taxon>Basidiomycota</taxon>
        <taxon>Agaricomycotina</taxon>
        <taxon>Agaricomycetes</taxon>
        <taxon>Agaricomycetidae</taxon>
        <taxon>Agaricales</taxon>
        <taxon>Agaricineae</taxon>
        <taxon>Crepidotaceae</taxon>
        <taxon>Crepidotus</taxon>
    </lineage>
</organism>
<feature type="signal peptide" evidence="1">
    <location>
        <begin position="1"/>
        <end position="22"/>
    </location>
</feature>
<gene>
    <name evidence="2" type="ORF">CPB83DRAFT_849085</name>
</gene>
<protein>
    <submittedName>
        <fullName evidence="2">Uncharacterized protein</fullName>
    </submittedName>
</protein>
<keyword evidence="3" id="KW-1185">Reference proteome</keyword>
<reference evidence="2" key="1">
    <citation type="submission" date="2020-11" db="EMBL/GenBank/DDBJ databases">
        <authorList>
            <consortium name="DOE Joint Genome Institute"/>
            <person name="Ahrendt S."/>
            <person name="Riley R."/>
            <person name="Andreopoulos W."/>
            <person name="Labutti K."/>
            <person name="Pangilinan J."/>
            <person name="Ruiz-Duenas F.J."/>
            <person name="Barrasa J.M."/>
            <person name="Sanchez-Garcia M."/>
            <person name="Camarero S."/>
            <person name="Miyauchi S."/>
            <person name="Serrano A."/>
            <person name="Linde D."/>
            <person name="Babiker R."/>
            <person name="Drula E."/>
            <person name="Ayuso-Fernandez I."/>
            <person name="Pacheco R."/>
            <person name="Padilla G."/>
            <person name="Ferreira P."/>
            <person name="Barriuso J."/>
            <person name="Kellner H."/>
            <person name="Castanera R."/>
            <person name="Alfaro M."/>
            <person name="Ramirez L."/>
            <person name="Pisabarro A.G."/>
            <person name="Kuo A."/>
            <person name="Tritt A."/>
            <person name="Lipzen A."/>
            <person name="He G."/>
            <person name="Yan M."/>
            <person name="Ng V."/>
            <person name="Cullen D."/>
            <person name="Martin F."/>
            <person name="Rosso M.-N."/>
            <person name="Henrissat B."/>
            <person name="Hibbett D."/>
            <person name="Martinez A.T."/>
            <person name="Grigoriev I.V."/>
        </authorList>
    </citation>
    <scope>NUCLEOTIDE SEQUENCE</scope>
    <source>
        <strain evidence="2">CBS 506.95</strain>
    </source>
</reference>
<evidence type="ECO:0000313" key="3">
    <source>
        <dbReference type="Proteomes" id="UP000807306"/>
    </source>
</evidence>
<evidence type="ECO:0000313" key="2">
    <source>
        <dbReference type="EMBL" id="KAF9531476.1"/>
    </source>
</evidence>
<sequence length="196" mass="20900">MLAFRVYSSVLIFSIISACSLAQEVLTSLPYNFTFSALNTTQPNANTTGVPLVLGQAGATGGYALHVSSTYSSYPYNDYDALGLQNKILLAYGTDGSYQTNAVAVQNGSPLIWVTTTLPNRPADPIFSGLKLSPTSEYPLLAANGVSSLWSLCTTKSPRPQTNILFNVSTPNSLDTTYDPASCYGVQILILPHSQS</sequence>
<dbReference type="OrthoDB" id="2844016at2759"/>
<accession>A0A9P6EKJ5</accession>